<proteinExistence type="inferred from homology"/>
<dbReference type="NCBIfam" id="NF003062">
    <property type="entry name" value="PRK03987.1-1"/>
    <property type="match status" value="1"/>
</dbReference>
<comment type="function">
    <text evidence="1">eIF-2 functions in the early steps of protein synthesis by forming a ternary complex with GTP and initiator tRNA.</text>
</comment>
<dbReference type="SUPFAM" id="SSF110993">
    <property type="entry name" value="eIF-2-alpha, C-terminal domain"/>
    <property type="match status" value="1"/>
</dbReference>
<dbReference type="InterPro" id="IPR012340">
    <property type="entry name" value="NA-bd_OB-fold"/>
</dbReference>
<evidence type="ECO:0000256" key="6">
    <source>
        <dbReference type="ARBA" id="ARBA00022884"/>
    </source>
</evidence>
<name>A0A8J7WAP8_9EURY</name>
<dbReference type="PANTHER" id="PTHR10602">
    <property type="entry name" value="EUKARYOTIC TRANSLATION INITIATION FACTOR 2 SUBUNIT 1"/>
    <property type="match status" value="1"/>
</dbReference>
<evidence type="ECO:0000256" key="2">
    <source>
        <dbReference type="ARBA" id="ARBA00007223"/>
    </source>
</evidence>
<dbReference type="PROSITE" id="PS50126">
    <property type="entry name" value="S1"/>
    <property type="match status" value="1"/>
</dbReference>
<evidence type="ECO:0000256" key="7">
    <source>
        <dbReference type="ARBA" id="ARBA00022917"/>
    </source>
</evidence>
<evidence type="ECO:0000256" key="9">
    <source>
        <dbReference type="ARBA" id="ARBA00033333"/>
    </source>
</evidence>
<dbReference type="GO" id="GO:0003723">
    <property type="term" value="F:RNA binding"/>
    <property type="evidence" value="ECO:0007669"/>
    <property type="project" value="UniProtKB-KW"/>
</dbReference>
<dbReference type="Gene3D" id="3.30.70.1130">
    <property type="entry name" value="EIF_2_alpha"/>
    <property type="match status" value="1"/>
</dbReference>
<dbReference type="SUPFAM" id="SSF50249">
    <property type="entry name" value="Nucleic acid-binding proteins"/>
    <property type="match status" value="1"/>
</dbReference>
<dbReference type="Proteomes" id="UP000730161">
    <property type="component" value="Unassembled WGS sequence"/>
</dbReference>
<keyword evidence="12" id="KW-1185">Reference proteome</keyword>
<gene>
    <name evidence="11" type="ORF">RJ53_09715</name>
</gene>
<dbReference type="RefSeq" id="WP_211531479.1">
    <property type="nucleotide sequence ID" value="NZ_JWHL01000018.1"/>
</dbReference>
<dbReference type="InterPro" id="IPR011488">
    <property type="entry name" value="TIF_2_asu"/>
</dbReference>
<feature type="domain" description="S1 motif" evidence="10">
    <location>
        <begin position="10"/>
        <end position="81"/>
    </location>
</feature>
<dbReference type="InterPro" id="IPR024054">
    <property type="entry name" value="TIF2_asu_middle_sf"/>
</dbReference>
<evidence type="ECO:0000256" key="8">
    <source>
        <dbReference type="ARBA" id="ARBA00030860"/>
    </source>
</evidence>
<comment type="caution">
    <text evidence="11">The sequence shown here is derived from an EMBL/GenBank/DDBJ whole genome shotgun (WGS) entry which is preliminary data.</text>
</comment>
<dbReference type="FunFam" id="3.30.70.1130:FF:000002">
    <property type="entry name" value="Translation initiation factor 2 subunit alpha"/>
    <property type="match status" value="1"/>
</dbReference>
<dbReference type="InterPro" id="IPR003029">
    <property type="entry name" value="S1_domain"/>
</dbReference>
<reference evidence="11" key="1">
    <citation type="submission" date="2014-12" db="EMBL/GenBank/DDBJ databases">
        <authorList>
            <person name="Huang H.-H."/>
            <person name="Chen S.-C."/>
            <person name="Lai M.-C."/>
        </authorList>
    </citation>
    <scope>NUCLEOTIDE SEQUENCE</scope>
    <source>
        <strain evidence="11">K1F9705b</strain>
    </source>
</reference>
<evidence type="ECO:0000256" key="5">
    <source>
        <dbReference type="ARBA" id="ARBA00022540"/>
    </source>
</evidence>
<dbReference type="CDD" id="cd04452">
    <property type="entry name" value="S1_IF2_alpha"/>
    <property type="match status" value="1"/>
</dbReference>
<keyword evidence="7" id="KW-0648">Protein biosynthesis</keyword>
<dbReference type="SMART" id="SM00316">
    <property type="entry name" value="S1"/>
    <property type="match status" value="1"/>
</dbReference>
<dbReference type="InterPro" id="IPR024055">
    <property type="entry name" value="TIF2_asu_C"/>
</dbReference>
<dbReference type="GO" id="GO:0003743">
    <property type="term" value="F:translation initiation factor activity"/>
    <property type="evidence" value="ECO:0007669"/>
    <property type="project" value="UniProtKB-KW"/>
</dbReference>
<dbReference type="FunFam" id="2.40.50.140:FF:000015">
    <property type="entry name" value="Eukaryotic translation initiation factor 2 subunit alpha"/>
    <property type="match status" value="1"/>
</dbReference>
<comment type="subunit">
    <text evidence="3">Heterotrimer composed of an alpha, a beta and a gamma chain.</text>
</comment>
<dbReference type="InterPro" id="IPR044126">
    <property type="entry name" value="S1_IF2_alpha"/>
</dbReference>
<dbReference type="Pfam" id="PF07541">
    <property type="entry name" value="EIF_2_alpha"/>
    <property type="match status" value="1"/>
</dbReference>
<organism evidence="11 12">
    <name type="scientific">Methanocalculus chunghsingensis</name>
    <dbReference type="NCBI Taxonomy" id="156457"/>
    <lineage>
        <taxon>Archaea</taxon>
        <taxon>Methanobacteriati</taxon>
        <taxon>Methanobacteriota</taxon>
        <taxon>Stenosarchaea group</taxon>
        <taxon>Methanomicrobia</taxon>
        <taxon>Methanomicrobiales</taxon>
        <taxon>Methanocalculaceae</taxon>
        <taxon>Methanocalculus</taxon>
    </lineage>
</organism>
<accession>A0A8J7WAP8</accession>
<evidence type="ECO:0000256" key="4">
    <source>
        <dbReference type="ARBA" id="ARBA00013678"/>
    </source>
</evidence>
<dbReference type="PANTHER" id="PTHR10602:SF0">
    <property type="entry name" value="EUKARYOTIC TRANSLATION INITIATION FACTOR 2 SUBUNIT 1"/>
    <property type="match status" value="1"/>
</dbReference>
<evidence type="ECO:0000313" key="11">
    <source>
        <dbReference type="EMBL" id="MBR1369735.1"/>
    </source>
</evidence>
<dbReference type="GO" id="GO:0043022">
    <property type="term" value="F:ribosome binding"/>
    <property type="evidence" value="ECO:0007669"/>
    <property type="project" value="TreeGrafter"/>
</dbReference>
<keyword evidence="6" id="KW-0694">RNA-binding</keyword>
<dbReference type="Gene3D" id="2.40.50.140">
    <property type="entry name" value="Nucleic acid-binding proteins"/>
    <property type="match status" value="1"/>
</dbReference>
<keyword evidence="5 11" id="KW-0396">Initiation factor</keyword>
<dbReference type="OrthoDB" id="84794at2157"/>
<dbReference type="Gene3D" id="1.10.150.190">
    <property type="entry name" value="Translation initiation factor 2, subunit 1, domain 2"/>
    <property type="match status" value="1"/>
</dbReference>
<evidence type="ECO:0000256" key="3">
    <source>
        <dbReference type="ARBA" id="ARBA00011243"/>
    </source>
</evidence>
<evidence type="ECO:0000313" key="12">
    <source>
        <dbReference type="Proteomes" id="UP000730161"/>
    </source>
</evidence>
<dbReference type="EMBL" id="JWHL01000018">
    <property type="protein sequence ID" value="MBR1369735.1"/>
    <property type="molecule type" value="Genomic_DNA"/>
</dbReference>
<sequence length="257" mass="28845">MSERLWPEDGELVVCTVVDVKDFAAFVTLDEYEGRQGLIPISEIARGWIKYIRDFIREGQKVVCKVLHVDTSRGHIDLSLKDVNDHQRREKIQEWKNEQKAHKWIGFAAEATGINPAEIIDPLRAEYSLFYPLFEELVIQGDDVLRRFNLPDAVIAALMTVAAENVKVQKVTISGIIDMMSDKPDGVNIIRRALRSAETKLPGVDVDITYLGAPRYQVKVTATDYKVAEKAIEKVASNAIGVVERAGGTGKLIRKQK</sequence>
<protein>
    <recommendedName>
        <fullName evidence="4">Translation initiation factor 2 subunit alpha</fullName>
    </recommendedName>
    <alternativeName>
        <fullName evidence="8">aIF2-alpha</fullName>
    </alternativeName>
    <alternativeName>
        <fullName evidence="9">eIF-2-alpha</fullName>
    </alternativeName>
</protein>
<evidence type="ECO:0000256" key="1">
    <source>
        <dbReference type="ARBA" id="ARBA00003323"/>
    </source>
</evidence>
<evidence type="ECO:0000259" key="10">
    <source>
        <dbReference type="PROSITE" id="PS50126"/>
    </source>
</evidence>
<dbReference type="Pfam" id="PF00575">
    <property type="entry name" value="S1"/>
    <property type="match status" value="1"/>
</dbReference>
<comment type="similarity">
    <text evidence="2">Belongs to the eIF-2-alpha family.</text>
</comment>
<dbReference type="AlphaFoldDB" id="A0A8J7WAP8"/>
<dbReference type="NCBIfam" id="NF003064">
    <property type="entry name" value="PRK03987.1-4"/>
    <property type="match status" value="1"/>
</dbReference>
<dbReference type="SUPFAM" id="SSF116742">
    <property type="entry name" value="eIF2alpha middle domain-like"/>
    <property type="match status" value="1"/>
</dbReference>